<evidence type="ECO:0000256" key="1">
    <source>
        <dbReference type="SAM" id="MobiDB-lite"/>
    </source>
</evidence>
<organism evidence="2 3">
    <name type="scientific">Acorus calamus</name>
    <name type="common">Sweet flag</name>
    <dbReference type="NCBI Taxonomy" id="4465"/>
    <lineage>
        <taxon>Eukaryota</taxon>
        <taxon>Viridiplantae</taxon>
        <taxon>Streptophyta</taxon>
        <taxon>Embryophyta</taxon>
        <taxon>Tracheophyta</taxon>
        <taxon>Spermatophyta</taxon>
        <taxon>Magnoliopsida</taxon>
        <taxon>Liliopsida</taxon>
        <taxon>Acoraceae</taxon>
        <taxon>Acorus</taxon>
    </lineage>
</organism>
<protein>
    <submittedName>
        <fullName evidence="2">Uncharacterized protein</fullName>
    </submittedName>
</protein>
<sequence>MGLDPKTHSPASPFSAPPTAAADPSSFPSTRHMAQWESARLEAEARLSRESMLFSFCNNENYPQPSDPSDKPGVDVFLRIWNSEIGESFRSKKGGFVKVETEESLNRLPLLLRRLSMARLSLPPPLPMLPCFRLWVVRILSARARSRVG</sequence>
<comment type="caution">
    <text evidence="2">The sequence shown here is derived from an EMBL/GenBank/DDBJ whole genome shotgun (WGS) entry which is preliminary data.</text>
</comment>
<reference evidence="2" key="2">
    <citation type="submission" date="2023-06" db="EMBL/GenBank/DDBJ databases">
        <authorList>
            <person name="Ma L."/>
            <person name="Liu K.-W."/>
            <person name="Li Z."/>
            <person name="Hsiao Y.-Y."/>
            <person name="Qi Y."/>
            <person name="Fu T."/>
            <person name="Tang G."/>
            <person name="Zhang D."/>
            <person name="Sun W.-H."/>
            <person name="Liu D.-K."/>
            <person name="Li Y."/>
            <person name="Chen G.-Z."/>
            <person name="Liu X.-D."/>
            <person name="Liao X.-Y."/>
            <person name="Jiang Y.-T."/>
            <person name="Yu X."/>
            <person name="Hao Y."/>
            <person name="Huang J."/>
            <person name="Zhao X.-W."/>
            <person name="Ke S."/>
            <person name="Chen Y.-Y."/>
            <person name="Wu W.-L."/>
            <person name="Hsu J.-L."/>
            <person name="Lin Y.-F."/>
            <person name="Huang M.-D."/>
            <person name="Li C.-Y."/>
            <person name="Huang L."/>
            <person name="Wang Z.-W."/>
            <person name="Zhao X."/>
            <person name="Zhong W.-Y."/>
            <person name="Peng D.-H."/>
            <person name="Ahmad S."/>
            <person name="Lan S."/>
            <person name="Zhang J.-S."/>
            <person name="Tsai W.-C."/>
            <person name="Van De Peer Y."/>
            <person name="Liu Z.-J."/>
        </authorList>
    </citation>
    <scope>NUCLEOTIDE SEQUENCE</scope>
    <source>
        <strain evidence="2">CP</strain>
        <tissue evidence="2">Leaves</tissue>
    </source>
</reference>
<gene>
    <name evidence="2" type="ORF">QJS10_CPB21g00508</name>
</gene>
<accession>A0AAV9C3Y1</accession>
<proteinExistence type="predicted"/>
<keyword evidence="3" id="KW-1185">Reference proteome</keyword>
<dbReference type="EMBL" id="JAUJYO010000021">
    <property type="protein sequence ID" value="KAK1283616.1"/>
    <property type="molecule type" value="Genomic_DNA"/>
</dbReference>
<feature type="compositionally biased region" description="Low complexity" evidence="1">
    <location>
        <begin position="9"/>
        <end position="30"/>
    </location>
</feature>
<evidence type="ECO:0000313" key="2">
    <source>
        <dbReference type="EMBL" id="KAK1283616.1"/>
    </source>
</evidence>
<evidence type="ECO:0000313" key="3">
    <source>
        <dbReference type="Proteomes" id="UP001180020"/>
    </source>
</evidence>
<name>A0AAV9C3Y1_ACOCL</name>
<dbReference type="AlphaFoldDB" id="A0AAV9C3Y1"/>
<reference evidence="2" key="1">
    <citation type="journal article" date="2023" name="Nat. Commun.">
        <title>Diploid and tetraploid genomes of Acorus and the evolution of monocots.</title>
        <authorList>
            <person name="Ma L."/>
            <person name="Liu K.W."/>
            <person name="Li Z."/>
            <person name="Hsiao Y.Y."/>
            <person name="Qi Y."/>
            <person name="Fu T."/>
            <person name="Tang G.D."/>
            <person name="Zhang D."/>
            <person name="Sun W.H."/>
            <person name="Liu D.K."/>
            <person name="Li Y."/>
            <person name="Chen G.Z."/>
            <person name="Liu X.D."/>
            <person name="Liao X.Y."/>
            <person name="Jiang Y.T."/>
            <person name="Yu X."/>
            <person name="Hao Y."/>
            <person name="Huang J."/>
            <person name="Zhao X.W."/>
            <person name="Ke S."/>
            <person name="Chen Y.Y."/>
            <person name="Wu W.L."/>
            <person name="Hsu J.L."/>
            <person name="Lin Y.F."/>
            <person name="Huang M.D."/>
            <person name="Li C.Y."/>
            <person name="Huang L."/>
            <person name="Wang Z.W."/>
            <person name="Zhao X."/>
            <person name="Zhong W.Y."/>
            <person name="Peng D.H."/>
            <person name="Ahmad S."/>
            <person name="Lan S."/>
            <person name="Zhang J.S."/>
            <person name="Tsai W.C."/>
            <person name="Van de Peer Y."/>
            <person name="Liu Z.J."/>
        </authorList>
    </citation>
    <scope>NUCLEOTIDE SEQUENCE</scope>
    <source>
        <strain evidence="2">CP</strain>
    </source>
</reference>
<dbReference type="Proteomes" id="UP001180020">
    <property type="component" value="Unassembled WGS sequence"/>
</dbReference>
<feature type="region of interest" description="Disordered" evidence="1">
    <location>
        <begin position="1"/>
        <end position="34"/>
    </location>
</feature>